<organism evidence="22 23">
    <name type="scientific">Gordonia araii NBRC 100433</name>
    <dbReference type="NCBI Taxonomy" id="1073574"/>
    <lineage>
        <taxon>Bacteria</taxon>
        <taxon>Bacillati</taxon>
        <taxon>Actinomycetota</taxon>
        <taxon>Actinomycetes</taxon>
        <taxon>Mycobacteriales</taxon>
        <taxon>Gordoniaceae</taxon>
        <taxon>Gordonia</taxon>
    </lineage>
</organism>
<dbReference type="Pfam" id="PF01367">
    <property type="entry name" value="5_3_exonuc"/>
    <property type="match status" value="1"/>
</dbReference>
<dbReference type="NCBIfam" id="TIGR00593">
    <property type="entry name" value="pola"/>
    <property type="match status" value="1"/>
</dbReference>
<sequence length="930" mass="102278">MQLAPSGLTTRLRSVSPAQKSASKPSAAQAADERPLLMLLDGHSLAYRAFFALPAENFKTAGGQTTNAVYGFTSMLINLLRDEQPTHIAAAFDVSRKTFRSERYPEYKAQRDKSPDEFRGQVDLTKEVLGAMGIPVFAVDGFEADDVIATLTTQAREKDYRVLVVTGDRDALQLVDPETTVLYPKRGVSELTRFTPEEVEKKYGLTPQQYPDYAALRGDPSDNLPGIPGVGEKTAAKWIREYGSLVGLVDNVEDVRGKVGDALRANLSAVLTNRELTELVRDVDLPAGPEELALAGWDREQIHKLFDDLEFRVLRDRLFSTLSSPEPEADSGFDLDGEALAPGAVRAWLDEHARTGRSGVMISGPQRVVDSDVEGVAIAAADEVSAFIDPTTMTPDDEQALGEWFADPSVDKALHDAKWAFHALRGRGWKLAGVSSDTALAAYLARPGQRSFNLDDLAVRYLRRELRVDAAVPDDGQLSLLDGEENDSKRADEQMLAARAIAELATAFDAELERIHARDLLADVELPLLFVLADLEAVGIAIDTEHLETLEAGFAERVRSAAEAAYDVIGEQVNLGSPKQLQAILFDKLEMPKTKKTKTGYTTDADALQGLYEKTGHPFLEHLLDHRDATRLKVTVEGLLKSVAPDGRIHTTFHQTIAATGRLSSTDPNLQNIPVRTPAGRQIRGGFIVTGGGDPDAEFECLMTADYSQIEMRIMAHLSEDEGLIEAFNTGEDLHNFVGSRAFGVPIDGVTAEMRHRVKAMSYGLAYGLSAFGLAAQLGISRDEAKEQMEAYFARFGGVRDYLHNVVDVARRNEYTATVYGRRRYLPDLNSDNWQRRQAAERMALNAPIQGSAADIIKVAMINVHRRLLEEKLRSRMLLQVHDELVLEIARGERDTVEKVVRDEMGSAISLSVPLDVSIGYGRSWDDAAH</sequence>
<dbReference type="InterPro" id="IPR012337">
    <property type="entry name" value="RNaseH-like_sf"/>
</dbReference>
<dbReference type="CDD" id="cd09898">
    <property type="entry name" value="H3TH_53EXO"/>
    <property type="match status" value="1"/>
</dbReference>
<dbReference type="InterPro" id="IPR019760">
    <property type="entry name" value="DNA-dir_DNA_pol_A_CS"/>
</dbReference>
<feature type="region of interest" description="Disordered" evidence="18">
    <location>
        <begin position="1"/>
        <end position="29"/>
    </location>
</feature>
<evidence type="ECO:0000256" key="6">
    <source>
        <dbReference type="ARBA" id="ARBA00022705"/>
    </source>
</evidence>
<keyword evidence="10" id="KW-0269">Exonuclease</keyword>
<evidence type="ECO:0000313" key="22">
    <source>
        <dbReference type="EMBL" id="GAB10852.1"/>
    </source>
</evidence>
<dbReference type="CDD" id="cd06140">
    <property type="entry name" value="DNA_polA_I_Bacillus_like_exo"/>
    <property type="match status" value="1"/>
</dbReference>
<dbReference type="PROSITE" id="PS00447">
    <property type="entry name" value="DNA_POLYMERASE_A"/>
    <property type="match status" value="1"/>
</dbReference>
<evidence type="ECO:0000256" key="18">
    <source>
        <dbReference type="SAM" id="MobiDB-lite"/>
    </source>
</evidence>
<dbReference type="CDD" id="cd09859">
    <property type="entry name" value="PIN_53EXO"/>
    <property type="match status" value="1"/>
</dbReference>
<dbReference type="SMART" id="SM00475">
    <property type="entry name" value="53EXOc"/>
    <property type="match status" value="1"/>
</dbReference>
<keyword evidence="13 17" id="KW-0234">DNA repair</keyword>
<dbReference type="SMART" id="SM00482">
    <property type="entry name" value="POLAc"/>
    <property type="match status" value="1"/>
</dbReference>
<dbReference type="SUPFAM" id="SSF88723">
    <property type="entry name" value="PIN domain-like"/>
    <property type="match status" value="1"/>
</dbReference>
<feature type="domain" description="DNA-directed DNA polymerase family A palm" evidence="21">
    <location>
        <begin position="680"/>
        <end position="893"/>
    </location>
</feature>
<dbReference type="FunFam" id="1.10.150.20:FF:000003">
    <property type="entry name" value="DNA polymerase I"/>
    <property type="match status" value="1"/>
</dbReference>
<keyword evidence="9" id="KW-0378">Hydrolase</keyword>
<dbReference type="PANTHER" id="PTHR10133">
    <property type="entry name" value="DNA POLYMERASE I"/>
    <property type="match status" value="1"/>
</dbReference>
<keyword evidence="7" id="KW-0540">Nuclease</keyword>
<dbReference type="InterPro" id="IPR020046">
    <property type="entry name" value="5-3_exonucl_a-hlix_arch_N"/>
</dbReference>
<evidence type="ECO:0000256" key="15">
    <source>
        <dbReference type="ARBA" id="ARBA00053603"/>
    </source>
</evidence>
<keyword evidence="5 17" id="KW-0548">Nucleotidyltransferase</keyword>
<dbReference type="CDD" id="cd08637">
    <property type="entry name" value="DNA_pol_A_pol_I_C"/>
    <property type="match status" value="1"/>
</dbReference>
<dbReference type="NCBIfam" id="NF004397">
    <property type="entry name" value="PRK05755.1"/>
    <property type="match status" value="1"/>
</dbReference>
<evidence type="ECO:0000256" key="12">
    <source>
        <dbReference type="ARBA" id="ARBA00023125"/>
    </source>
</evidence>
<dbReference type="Gene3D" id="3.40.50.1010">
    <property type="entry name" value="5'-nuclease"/>
    <property type="match status" value="1"/>
</dbReference>
<dbReference type="SUPFAM" id="SSF56672">
    <property type="entry name" value="DNA/RNA polymerases"/>
    <property type="match status" value="1"/>
</dbReference>
<dbReference type="Gene3D" id="1.10.150.20">
    <property type="entry name" value="5' to 3' exonuclease, C-terminal subdomain"/>
    <property type="match status" value="2"/>
</dbReference>
<evidence type="ECO:0000256" key="7">
    <source>
        <dbReference type="ARBA" id="ARBA00022722"/>
    </source>
</evidence>
<protein>
    <recommendedName>
        <fullName evidence="3 16">DNA polymerase I</fullName>
        <ecNumber evidence="2 16">2.7.7.7</ecNumber>
    </recommendedName>
</protein>
<comment type="caution">
    <text evidence="22">The sequence shown here is derived from an EMBL/GenBank/DDBJ whole genome shotgun (WGS) entry which is preliminary data.</text>
</comment>
<feature type="domain" description="5'-3' exonuclease" evidence="20">
    <location>
        <begin position="33"/>
        <end position="295"/>
    </location>
</feature>
<keyword evidence="6 17" id="KW-0235">DNA replication</keyword>
<dbReference type="Pfam" id="PF00476">
    <property type="entry name" value="DNA_pol_A"/>
    <property type="match status" value="1"/>
</dbReference>
<keyword evidence="12 17" id="KW-0238">DNA-binding</keyword>
<dbReference type="PRINTS" id="PR00868">
    <property type="entry name" value="DNAPOLI"/>
</dbReference>
<evidence type="ECO:0000259" key="19">
    <source>
        <dbReference type="SMART" id="SM00474"/>
    </source>
</evidence>
<dbReference type="AlphaFoldDB" id="G7H4S7"/>
<dbReference type="SMART" id="SM00474">
    <property type="entry name" value="35EXOc"/>
    <property type="match status" value="1"/>
</dbReference>
<dbReference type="GO" id="GO:0008409">
    <property type="term" value="F:5'-3' exonuclease activity"/>
    <property type="evidence" value="ECO:0007669"/>
    <property type="project" value="InterPro"/>
</dbReference>
<dbReference type="InterPro" id="IPR008918">
    <property type="entry name" value="HhH2"/>
</dbReference>
<evidence type="ECO:0000256" key="16">
    <source>
        <dbReference type="NCBIfam" id="TIGR00593"/>
    </source>
</evidence>
<dbReference type="SUPFAM" id="SSF53098">
    <property type="entry name" value="Ribonuclease H-like"/>
    <property type="match status" value="1"/>
</dbReference>
<dbReference type="FunFam" id="1.10.150.20:FF:000002">
    <property type="entry name" value="DNA polymerase I"/>
    <property type="match status" value="1"/>
</dbReference>
<keyword evidence="11 17" id="KW-0239">DNA-directed DNA polymerase</keyword>
<comment type="catalytic activity">
    <reaction evidence="14 17">
        <text>DNA(n) + a 2'-deoxyribonucleoside 5'-triphosphate = DNA(n+1) + diphosphate</text>
        <dbReference type="Rhea" id="RHEA:22508"/>
        <dbReference type="Rhea" id="RHEA-COMP:17339"/>
        <dbReference type="Rhea" id="RHEA-COMP:17340"/>
        <dbReference type="ChEBI" id="CHEBI:33019"/>
        <dbReference type="ChEBI" id="CHEBI:61560"/>
        <dbReference type="ChEBI" id="CHEBI:173112"/>
        <dbReference type="EC" id="2.7.7.7"/>
    </reaction>
</comment>
<evidence type="ECO:0000256" key="13">
    <source>
        <dbReference type="ARBA" id="ARBA00023204"/>
    </source>
</evidence>
<comment type="function">
    <text evidence="15">In addition to polymerase activity, this DNA polymerase exhibits 3'-5' and 5'-3' exonuclease activity.</text>
</comment>
<evidence type="ECO:0000256" key="5">
    <source>
        <dbReference type="ARBA" id="ARBA00022695"/>
    </source>
</evidence>
<name>G7H4S7_9ACTN</name>
<dbReference type="InterPro" id="IPR036397">
    <property type="entry name" value="RNaseH_sf"/>
</dbReference>
<dbReference type="Gene3D" id="3.30.70.370">
    <property type="match status" value="1"/>
</dbReference>
<feature type="compositionally biased region" description="Low complexity" evidence="18">
    <location>
        <begin position="16"/>
        <end position="29"/>
    </location>
</feature>
<dbReference type="Gene3D" id="3.30.420.10">
    <property type="entry name" value="Ribonuclease H-like superfamily/Ribonuclease H"/>
    <property type="match status" value="1"/>
</dbReference>
<dbReference type="STRING" id="1073574.GOARA_063_00510"/>
<dbReference type="EMBL" id="BAEE01000063">
    <property type="protein sequence ID" value="GAB10852.1"/>
    <property type="molecule type" value="Genomic_DNA"/>
</dbReference>
<reference evidence="22 23" key="1">
    <citation type="submission" date="2011-11" db="EMBL/GenBank/DDBJ databases">
        <title>Whole genome shotgun sequence of Gordonia araii NBRC 100433.</title>
        <authorList>
            <person name="Yoshida Y."/>
            <person name="Hosoyama A."/>
            <person name="Tsuchikane K."/>
            <person name="Katsumata H."/>
            <person name="Yamazaki S."/>
            <person name="Fujita N."/>
        </authorList>
    </citation>
    <scope>NUCLEOTIDE SEQUENCE [LARGE SCALE GENOMIC DNA]</scope>
    <source>
        <strain evidence="22 23">NBRC 100433</strain>
    </source>
</reference>
<accession>G7H4S7</accession>
<evidence type="ECO:0000256" key="14">
    <source>
        <dbReference type="ARBA" id="ARBA00049244"/>
    </source>
</evidence>
<dbReference type="InterPro" id="IPR043502">
    <property type="entry name" value="DNA/RNA_pol_sf"/>
</dbReference>
<evidence type="ECO:0000256" key="11">
    <source>
        <dbReference type="ARBA" id="ARBA00022932"/>
    </source>
</evidence>
<dbReference type="InterPro" id="IPR020045">
    <property type="entry name" value="DNA_polI_H3TH"/>
</dbReference>
<dbReference type="InterPro" id="IPR001098">
    <property type="entry name" value="DNA-dir_DNA_pol_A_palm_dom"/>
</dbReference>
<comment type="similarity">
    <text evidence="1 17">Belongs to the DNA polymerase type-A family.</text>
</comment>
<dbReference type="InterPro" id="IPR029060">
    <property type="entry name" value="PIN-like_dom_sf"/>
</dbReference>
<dbReference type="InterPro" id="IPR054690">
    <property type="entry name" value="DNA_polI_exonuclease"/>
</dbReference>
<proteinExistence type="inferred from homology"/>
<evidence type="ECO:0000256" key="10">
    <source>
        <dbReference type="ARBA" id="ARBA00022839"/>
    </source>
</evidence>
<keyword evidence="23" id="KW-1185">Reference proteome</keyword>
<dbReference type="FunFam" id="3.40.50.1010:FF:000001">
    <property type="entry name" value="DNA polymerase I"/>
    <property type="match status" value="1"/>
</dbReference>
<gene>
    <name evidence="17 22" type="primary">polA</name>
    <name evidence="22" type="ORF">GOARA_063_00510</name>
</gene>
<evidence type="ECO:0000256" key="9">
    <source>
        <dbReference type="ARBA" id="ARBA00022801"/>
    </source>
</evidence>
<dbReference type="InterPro" id="IPR002421">
    <property type="entry name" value="5-3_exonuclease"/>
</dbReference>
<dbReference type="GO" id="GO:0006261">
    <property type="term" value="P:DNA-templated DNA replication"/>
    <property type="evidence" value="ECO:0007669"/>
    <property type="project" value="UniProtKB-UniRule"/>
</dbReference>
<dbReference type="InterPro" id="IPR002562">
    <property type="entry name" value="3'-5'_exonuclease_dom"/>
</dbReference>
<dbReference type="FunFam" id="1.20.1060.10:FF:000001">
    <property type="entry name" value="DNA polymerase I"/>
    <property type="match status" value="1"/>
</dbReference>
<evidence type="ECO:0000259" key="20">
    <source>
        <dbReference type="SMART" id="SM00475"/>
    </source>
</evidence>
<dbReference type="GO" id="GO:0003677">
    <property type="term" value="F:DNA binding"/>
    <property type="evidence" value="ECO:0007669"/>
    <property type="project" value="UniProtKB-UniRule"/>
</dbReference>
<dbReference type="Pfam" id="PF02739">
    <property type="entry name" value="5_3_exonuc_N"/>
    <property type="match status" value="1"/>
</dbReference>
<dbReference type="SMART" id="SM00279">
    <property type="entry name" value="HhH2"/>
    <property type="match status" value="1"/>
</dbReference>
<dbReference type="Pfam" id="PF22619">
    <property type="entry name" value="DNA_polI_exo1"/>
    <property type="match status" value="1"/>
</dbReference>
<dbReference type="EC" id="2.7.7.7" evidence="2 16"/>
<dbReference type="PANTHER" id="PTHR10133:SF27">
    <property type="entry name" value="DNA POLYMERASE NU"/>
    <property type="match status" value="1"/>
</dbReference>
<evidence type="ECO:0000256" key="3">
    <source>
        <dbReference type="ARBA" id="ARBA00020311"/>
    </source>
</evidence>
<keyword evidence="8 17" id="KW-0227">DNA damage</keyword>
<dbReference type="SUPFAM" id="SSF47807">
    <property type="entry name" value="5' to 3' exonuclease, C-terminal subdomain"/>
    <property type="match status" value="1"/>
</dbReference>
<dbReference type="Proteomes" id="UP000035088">
    <property type="component" value="Unassembled WGS sequence"/>
</dbReference>
<dbReference type="GO" id="GO:0003887">
    <property type="term" value="F:DNA-directed DNA polymerase activity"/>
    <property type="evidence" value="ECO:0007669"/>
    <property type="project" value="UniProtKB-UniRule"/>
</dbReference>
<keyword evidence="4 17" id="KW-0808">Transferase</keyword>
<evidence type="ECO:0000313" key="23">
    <source>
        <dbReference type="Proteomes" id="UP000035088"/>
    </source>
</evidence>
<evidence type="ECO:0000256" key="1">
    <source>
        <dbReference type="ARBA" id="ARBA00007705"/>
    </source>
</evidence>
<dbReference type="GO" id="GO:0006302">
    <property type="term" value="P:double-strand break repair"/>
    <property type="evidence" value="ECO:0007669"/>
    <property type="project" value="TreeGrafter"/>
</dbReference>
<dbReference type="GO" id="GO:0008408">
    <property type="term" value="F:3'-5' exonuclease activity"/>
    <property type="evidence" value="ECO:0007669"/>
    <property type="project" value="InterPro"/>
</dbReference>
<feature type="domain" description="3'-5' exonuclease" evidence="19">
    <location>
        <begin position="336"/>
        <end position="513"/>
    </location>
</feature>
<dbReference type="Gene3D" id="1.20.1060.10">
    <property type="entry name" value="Taq DNA Polymerase, Chain T, domain 4"/>
    <property type="match status" value="1"/>
</dbReference>
<evidence type="ECO:0000256" key="2">
    <source>
        <dbReference type="ARBA" id="ARBA00012417"/>
    </source>
</evidence>
<dbReference type="InterPro" id="IPR036279">
    <property type="entry name" value="5-3_exonuclease_C_sf"/>
</dbReference>
<evidence type="ECO:0000256" key="4">
    <source>
        <dbReference type="ARBA" id="ARBA00022679"/>
    </source>
</evidence>
<dbReference type="InterPro" id="IPR002298">
    <property type="entry name" value="DNA_polymerase_A"/>
</dbReference>
<evidence type="ECO:0000256" key="8">
    <source>
        <dbReference type="ARBA" id="ARBA00022763"/>
    </source>
</evidence>
<dbReference type="InterPro" id="IPR018320">
    <property type="entry name" value="DNA_polymerase_1"/>
</dbReference>
<evidence type="ECO:0000259" key="21">
    <source>
        <dbReference type="SMART" id="SM00482"/>
    </source>
</evidence>
<evidence type="ECO:0000256" key="17">
    <source>
        <dbReference type="RuleBase" id="RU004460"/>
    </source>
</evidence>